<dbReference type="SUPFAM" id="SSF52518">
    <property type="entry name" value="Thiamin diphosphate-binding fold (THDP-binding)"/>
    <property type="match status" value="1"/>
</dbReference>
<dbReference type="InterPro" id="IPR005475">
    <property type="entry name" value="Transketolase-like_Pyr-bd"/>
</dbReference>
<evidence type="ECO:0000256" key="1">
    <source>
        <dbReference type="ARBA" id="ARBA00001964"/>
    </source>
</evidence>
<evidence type="ECO:0000259" key="4">
    <source>
        <dbReference type="SMART" id="SM00861"/>
    </source>
</evidence>
<dbReference type="STRING" id="439481.Aboo_0711"/>
<comment type="cofactor">
    <cofactor evidence="1">
        <name>thiamine diphosphate</name>
        <dbReference type="ChEBI" id="CHEBI:58937"/>
    </cofactor>
</comment>
<evidence type="ECO:0000313" key="5">
    <source>
        <dbReference type="EMBL" id="ADD08522.1"/>
    </source>
</evidence>
<dbReference type="eggNOG" id="arCOG01051">
    <property type="taxonomic scope" value="Archaea"/>
</dbReference>
<dbReference type="Pfam" id="PF02779">
    <property type="entry name" value="Transket_pyr"/>
    <property type="match status" value="1"/>
</dbReference>
<dbReference type="Gene3D" id="3.40.50.970">
    <property type="match status" value="1"/>
</dbReference>
<evidence type="ECO:0000256" key="3">
    <source>
        <dbReference type="ARBA" id="ARBA00023052"/>
    </source>
</evidence>
<dbReference type="AlphaFoldDB" id="B5I9K7"/>
<dbReference type="HOGENOM" id="CLU_009227_1_1_2"/>
<feature type="domain" description="Transketolase-like pyrimidine-binding" evidence="4">
    <location>
        <begin position="6"/>
        <end position="171"/>
    </location>
</feature>
<comment type="similarity">
    <text evidence="2">Belongs to the transketolase family.</text>
</comment>
<dbReference type="CDD" id="cd07033">
    <property type="entry name" value="TPP_PYR_DXS_TK_like"/>
    <property type="match status" value="1"/>
</dbReference>
<dbReference type="OrthoDB" id="6779at2157"/>
<evidence type="ECO:0000256" key="2">
    <source>
        <dbReference type="ARBA" id="ARBA00007131"/>
    </source>
</evidence>
<dbReference type="SMART" id="SM00861">
    <property type="entry name" value="Transket_pyr"/>
    <property type="match status" value="1"/>
</dbReference>
<accession>B5I9K7</accession>
<dbReference type="Proteomes" id="UP000001400">
    <property type="component" value="Chromosome"/>
</dbReference>
<reference evidence="5" key="1">
    <citation type="submission" date="2010-02" db="EMBL/GenBank/DDBJ databases">
        <title>Complete sequence of Aciduliprofundum boonei T469.</title>
        <authorList>
            <consortium name="US DOE Joint Genome Institute"/>
            <person name="Lucas S."/>
            <person name="Copeland A."/>
            <person name="Lapidus A."/>
            <person name="Cheng J.-F."/>
            <person name="Bruce D."/>
            <person name="Goodwin L."/>
            <person name="Pitluck S."/>
            <person name="Saunders E."/>
            <person name="Detter J.C."/>
            <person name="Han C."/>
            <person name="Tapia R."/>
            <person name="Land M."/>
            <person name="Hauser L."/>
            <person name="Kyrpides N."/>
            <person name="Mikhailova N."/>
            <person name="Flores G."/>
            <person name="Reysenbach A.-L."/>
            <person name="Woyke T."/>
        </authorList>
    </citation>
    <scope>NUCLEOTIDE SEQUENCE</scope>
    <source>
        <strain evidence="5">T469</strain>
    </source>
</reference>
<dbReference type="Gene3D" id="3.40.50.920">
    <property type="match status" value="1"/>
</dbReference>
<name>B5I9K7_ACIB4</name>
<dbReference type="SUPFAM" id="SSF52922">
    <property type="entry name" value="TK C-terminal domain-like"/>
    <property type="match status" value="1"/>
</dbReference>
<dbReference type="InterPro" id="IPR009014">
    <property type="entry name" value="Transketo_C/PFOR_II"/>
</dbReference>
<gene>
    <name evidence="5" type="ordered locus">Aboo_0711</name>
</gene>
<dbReference type="InterPro" id="IPR051157">
    <property type="entry name" value="PDH/Transketolase"/>
</dbReference>
<dbReference type="GeneID" id="8827657"/>
<evidence type="ECO:0000313" key="6">
    <source>
        <dbReference type="Proteomes" id="UP000001400"/>
    </source>
</evidence>
<dbReference type="PANTHER" id="PTHR43825:SF1">
    <property type="entry name" value="TRANSKETOLASE-LIKE PYRIMIDINE-BINDING DOMAIN-CONTAINING PROTEIN"/>
    <property type="match status" value="1"/>
</dbReference>
<sequence>MKWEYESPRKAYGKTLVELGREREDIVVLDADLSTSTKTAMFGKEYPERFFNVGLQEQNMMGIAAGLARSGKTVFASSFAVFATGRAYDQVRQSIAYPKLNVKIVATHGGVTVGEDGASHQMMEDIGLMCGLPNMRVIVPVDSNEVRRVIRYVASEKGPFYVRLTRTALPNLTGENDEFVFGKGIVMREGADATIIATGIEISYSLLAAEILEKEGYDIRVINMSTIKPIDKDIIVKAARDTGAIMTVEDHNIYNGLGSRVAEVLVENYPVPMKRHGMKDIFGRSGKWDALLKYYDMDEEGISKHMLSFLKEVKK</sequence>
<protein>
    <submittedName>
        <fullName evidence="5">Transketolase central region</fullName>
    </submittedName>
</protein>
<dbReference type="FunFam" id="3.40.50.970:FF:000129">
    <property type="entry name" value="Transketolase"/>
    <property type="match status" value="1"/>
</dbReference>
<dbReference type="InterPro" id="IPR033248">
    <property type="entry name" value="Transketolase_C"/>
</dbReference>
<dbReference type="GO" id="GO:0044272">
    <property type="term" value="P:sulfur compound biosynthetic process"/>
    <property type="evidence" value="ECO:0007669"/>
    <property type="project" value="UniProtKB-ARBA"/>
</dbReference>
<organism evidence="5 6">
    <name type="scientific">Aciduliprofundum boonei (strain DSM 19572 / T469)</name>
    <dbReference type="NCBI Taxonomy" id="439481"/>
    <lineage>
        <taxon>Archaea</taxon>
        <taxon>Methanobacteriati</taxon>
        <taxon>Thermoplasmatota</taxon>
        <taxon>DHVE2 group</taxon>
        <taxon>Candidatus Aciduliprofundum</taxon>
    </lineage>
</organism>
<dbReference type="InterPro" id="IPR029061">
    <property type="entry name" value="THDP-binding"/>
</dbReference>
<proteinExistence type="inferred from homology"/>
<keyword evidence="3" id="KW-0786">Thiamine pyrophosphate</keyword>
<dbReference type="GO" id="GO:0006082">
    <property type="term" value="P:organic acid metabolic process"/>
    <property type="evidence" value="ECO:0007669"/>
    <property type="project" value="UniProtKB-ARBA"/>
</dbReference>
<keyword evidence="6" id="KW-1185">Reference proteome</keyword>
<dbReference type="Pfam" id="PF02780">
    <property type="entry name" value="Transketolase_C"/>
    <property type="match status" value="1"/>
</dbReference>
<dbReference type="PANTHER" id="PTHR43825">
    <property type="entry name" value="PYRUVATE DEHYDROGENASE E1 COMPONENT"/>
    <property type="match status" value="1"/>
</dbReference>
<dbReference type="KEGG" id="abi:Aboo_0711"/>
<dbReference type="RefSeq" id="WP_008082293.1">
    <property type="nucleotide sequence ID" value="NC_013926.1"/>
</dbReference>
<dbReference type="EMBL" id="CP001941">
    <property type="protein sequence ID" value="ADD08522.1"/>
    <property type="molecule type" value="Genomic_DNA"/>
</dbReference>